<dbReference type="AlphaFoldDB" id="A0ABD4RIW9"/>
<evidence type="ECO:0000313" key="1">
    <source>
        <dbReference type="EMBL" id="MBX7291399.1"/>
    </source>
</evidence>
<protein>
    <submittedName>
        <fullName evidence="1">Uncharacterized protein</fullName>
    </submittedName>
</protein>
<accession>A0ABD4RIW9</accession>
<gene>
    <name evidence="1" type="ORF">K4H94_10300</name>
</gene>
<proteinExistence type="predicted"/>
<dbReference type="KEGG" id="cchv:BTM20_01990"/>
<dbReference type="EMBL" id="JAIFTX010000023">
    <property type="protein sequence ID" value="MBX7291399.1"/>
    <property type="molecule type" value="Genomic_DNA"/>
</dbReference>
<organism evidence="1 2">
    <name type="scientific">Clostridium chauvoei</name>
    <dbReference type="NCBI Taxonomy" id="46867"/>
    <lineage>
        <taxon>Bacteria</taxon>
        <taxon>Bacillati</taxon>
        <taxon>Bacillota</taxon>
        <taxon>Clostridia</taxon>
        <taxon>Eubacteriales</taxon>
        <taxon>Clostridiaceae</taxon>
        <taxon>Clostridium</taxon>
    </lineage>
</organism>
<dbReference type="Proteomes" id="UP000775179">
    <property type="component" value="Unassembled WGS sequence"/>
</dbReference>
<dbReference type="GeneID" id="66300619"/>
<dbReference type="RefSeq" id="WP_021874618.1">
    <property type="nucleotide sequence ID" value="NZ_CP018624.1"/>
</dbReference>
<reference evidence="1 2" key="1">
    <citation type="submission" date="2021-08" db="EMBL/GenBank/DDBJ databases">
        <title>Genome sequence analysis of Clostridium chauvoei strains of European origin and evaluation of typing options for outbreak investigations.</title>
        <authorList>
            <person name="Abdel-Glil M."/>
            <person name="Thomas P."/>
            <person name="Seyboldt C."/>
        </authorList>
    </citation>
    <scope>NUCLEOTIDE SEQUENCE [LARGE SCALE GENOMIC DNA]</scope>
    <source>
        <strain evidence="1 2">S0260-09</strain>
    </source>
</reference>
<name>A0ABD4RIW9_9CLOT</name>
<comment type="caution">
    <text evidence="1">The sequence shown here is derived from an EMBL/GenBank/DDBJ whole genome shotgun (WGS) entry which is preliminary data.</text>
</comment>
<sequence>MNAGNRIIVILLGDIENDLLDISVVRELSPIVLKSNDLVSYIKRKEIYIDNLNIEILNLFDTNLEKLKFCSEYIKGYDLIIVLSNTKTKKEKEVLLHGVKEIQNNSKKLISMVNNSDEGFIEELSKFCSVINIKSSSRDFKLLNYSLFKTIVNSHSNINSQGIIDYYVTKTKKEGGVGLGIVNILTEYTNLQYYKKISFSIMSGNNITIEDEYQVFDVIRDYSRDDCEINKYIQQDNYFKDSWVISIISTN</sequence>
<evidence type="ECO:0000313" key="2">
    <source>
        <dbReference type="Proteomes" id="UP000775179"/>
    </source>
</evidence>